<dbReference type="SMART" id="SM00316">
    <property type="entry name" value="S1"/>
    <property type="match status" value="2"/>
</dbReference>
<evidence type="ECO:0000313" key="3">
    <source>
        <dbReference type="Proteomes" id="UP000279271"/>
    </source>
</evidence>
<organism evidence="2 3">
    <name type="scientific">Auxenochlorella protothecoides</name>
    <name type="common">Green microalga</name>
    <name type="synonym">Chlorella protothecoides</name>
    <dbReference type="NCBI Taxonomy" id="3075"/>
    <lineage>
        <taxon>Eukaryota</taxon>
        <taxon>Viridiplantae</taxon>
        <taxon>Chlorophyta</taxon>
        <taxon>core chlorophytes</taxon>
        <taxon>Trebouxiophyceae</taxon>
        <taxon>Chlorellales</taxon>
        <taxon>Chlorellaceae</taxon>
        <taxon>Auxenochlorella</taxon>
    </lineage>
</organism>
<dbReference type="PANTHER" id="PTHR47559:SF1">
    <property type="entry name" value="OS03G0844900 PROTEIN"/>
    <property type="match status" value="1"/>
</dbReference>
<sequence>MRLQAAPRNNKGERRPTDLELYNGLWLGQTVLGRVVVSTRKGARVEILEAHNTPTDNLRHRHGDTAEVRECQVKALPTPEAVTGNPNNTAGPLLSAFLHDRRTMWHRGWQLQSCNREDRENVMMRVEGVNGGGLVSRVCGLPIFVPYSQLHKDRDLRYSEEELRERYLGKDIEVAVIEVDMRSQKLVASVSRGLSNSIMRKFHVGHLVEGMVRRIDRNGVFIGIKDTMETGLLHISNVSRKHVPDVSEVFSVGEMVWVMVMGFEPGFGKVSFSTAELEVEDGDIMTNKELCWENRGEWLV</sequence>
<comment type="caution">
    <text evidence="2">The sequence shown here is derived from an EMBL/GenBank/DDBJ whole genome shotgun (WGS) entry which is preliminary data.</text>
</comment>
<feature type="domain" description="S1 motif" evidence="1">
    <location>
        <begin position="119"/>
        <end position="191"/>
    </location>
</feature>
<dbReference type="InterPro" id="IPR052757">
    <property type="entry name" value="Ribosomal_protein_S1"/>
</dbReference>
<dbReference type="InterPro" id="IPR003029">
    <property type="entry name" value="S1_domain"/>
</dbReference>
<dbReference type="AlphaFoldDB" id="A0A3M7KU34"/>
<dbReference type="CDD" id="cd04465">
    <property type="entry name" value="S1_RPS1_repeat_ec2_hs2"/>
    <property type="match status" value="1"/>
</dbReference>
<dbReference type="PROSITE" id="PS50126">
    <property type="entry name" value="S1"/>
    <property type="match status" value="2"/>
</dbReference>
<evidence type="ECO:0000313" key="2">
    <source>
        <dbReference type="EMBL" id="RMZ53270.1"/>
    </source>
</evidence>
<dbReference type="Pfam" id="PF00575">
    <property type="entry name" value="S1"/>
    <property type="match status" value="1"/>
</dbReference>
<dbReference type="PANTHER" id="PTHR47559">
    <property type="entry name" value="OS03G0844900 PROTEIN"/>
    <property type="match status" value="1"/>
</dbReference>
<dbReference type="Proteomes" id="UP000279271">
    <property type="component" value="Unassembled WGS sequence"/>
</dbReference>
<dbReference type="InterPro" id="IPR012340">
    <property type="entry name" value="NA-bd_OB-fold"/>
</dbReference>
<reference evidence="3" key="1">
    <citation type="journal article" date="2018" name="Algal Res.">
        <title>Characterization of plant carbon substrate utilization by Auxenochlorella protothecoides.</title>
        <authorList>
            <person name="Vogler B.W."/>
            <person name="Starkenburg S.R."/>
            <person name="Sudasinghe N."/>
            <person name="Schambach J.Y."/>
            <person name="Rollin J.A."/>
            <person name="Pattathil S."/>
            <person name="Barry A.N."/>
        </authorList>
    </citation>
    <scope>NUCLEOTIDE SEQUENCE [LARGE SCALE GENOMIC DNA]</scope>
    <source>
        <strain evidence="3">UTEX 25</strain>
    </source>
</reference>
<evidence type="ECO:0000259" key="1">
    <source>
        <dbReference type="PROSITE" id="PS50126"/>
    </source>
</evidence>
<feature type="domain" description="S1 motif" evidence="1">
    <location>
        <begin position="205"/>
        <end position="275"/>
    </location>
</feature>
<proteinExistence type="predicted"/>
<dbReference type="Gene3D" id="2.40.50.140">
    <property type="entry name" value="Nucleic acid-binding proteins"/>
    <property type="match status" value="1"/>
</dbReference>
<dbReference type="SUPFAM" id="SSF50249">
    <property type="entry name" value="Nucleic acid-binding proteins"/>
    <property type="match status" value="2"/>
</dbReference>
<dbReference type="EMBL" id="QOKY01000199">
    <property type="protein sequence ID" value="RMZ53270.1"/>
    <property type="molecule type" value="Genomic_DNA"/>
</dbReference>
<protein>
    <recommendedName>
        <fullName evidence="1">S1 motif domain-containing protein</fullName>
    </recommendedName>
</protein>
<accession>A0A3M7KU34</accession>
<gene>
    <name evidence="2" type="ORF">APUTEX25_005259</name>
</gene>
<dbReference type="GO" id="GO:0003676">
    <property type="term" value="F:nucleic acid binding"/>
    <property type="evidence" value="ECO:0007669"/>
    <property type="project" value="InterPro"/>
</dbReference>
<name>A0A3M7KU34_AUXPR</name>